<dbReference type="Pfam" id="PF00892">
    <property type="entry name" value="EamA"/>
    <property type="match status" value="2"/>
</dbReference>
<keyword evidence="2 5" id="KW-0812">Transmembrane</keyword>
<keyword evidence="4 5" id="KW-0472">Membrane</keyword>
<dbReference type="InterPro" id="IPR050638">
    <property type="entry name" value="AA-Vitamin_Transporters"/>
</dbReference>
<dbReference type="PANTHER" id="PTHR32322:SF9">
    <property type="entry name" value="AMINO-ACID METABOLITE EFFLUX PUMP-RELATED"/>
    <property type="match status" value="1"/>
</dbReference>
<feature type="transmembrane region" description="Helical" evidence="5">
    <location>
        <begin position="69"/>
        <end position="89"/>
    </location>
</feature>
<evidence type="ECO:0000256" key="1">
    <source>
        <dbReference type="ARBA" id="ARBA00004141"/>
    </source>
</evidence>
<dbReference type="EMBL" id="BMNW01000016">
    <property type="protein sequence ID" value="GGM29574.1"/>
    <property type="molecule type" value="Genomic_DNA"/>
</dbReference>
<feature type="transmembrane region" description="Helical" evidence="5">
    <location>
        <begin position="95"/>
        <end position="116"/>
    </location>
</feature>
<evidence type="ECO:0000313" key="7">
    <source>
        <dbReference type="EMBL" id="GGM29574.1"/>
    </source>
</evidence>
<evidence type="ECO:0000256" key="5">
    <source>
        <dbReference type="SAM" id="Phobius"/>
    </source>
</evidence>
<feature type="domain" description="EamA" evidence="6">
    <location>
        <begin position="11"/>
        <end position="141"/>
    </location>
</feature>
<feature type="transmembrane region" description="Helical" evidence="5">
    <location>
        <begin position="274"/>
        <end position="290"/>
    </location>
</feature>
<accession>A0ABQ2H3W4</accession>
<dbReference type="InterPro" id="IPR037185">
    <property type="entry name" value="EmrE-like"/>
</dbReference>
<dbReference type="PANTHER" id="PTHR32322">
    <property type="entry name" value="INNER MEMBRANE TRANSPORTER"/>
    <property type="match status" value="1"/>
</dbReference>
<keyword evidence="8" id="KW-1185">Reference proteome</keyword>
<feature type="transmembrane region" description="Helical" evidence="5">
    <location>
        <begin position="152"/>
        <end position="172"/>
    </location>
</feature>
<keyword evidence="3 5" id="KW-1133">Transmembrane helix</keyword>
<comment type="caution">
    <text evidence="7">The sequence shown here is derived from an EMBL/GenBank/DDBJ whole genome shotgun (WGS) entry which is preliminary data.</text>
</comment>
<comment type="subcellular location">
    <subcellularLocation>
        <location evidence="1">Membrane</location>
        <topology evidence="1">Multi-pass membrane protein</topology>
    </subcellularLocation>
</comment>
<dbReference type="SUPFAM" id="SSF103481">
    <property type="entry name" value="Multidrug resistance efflux transporter EmrE"/>
    <property type="match status" value="2"/>
</dbReference>
<feature type="transmembrane region" description="Helical" evidence="5">
    <location>
        <begin position="128"/>
        <end position="146"/>
    </location>
</feature>
<evidence type="ECO:0000313" key="8">
    <source>
        <dbReference type="Proteomes" id="UP000616499"/>
    </source>
</evidence>
<organism evidence="7 8">
    <name type="scientific">Pseudomonas asuensis</name>
    <dbReference type="NCBI Taxonomy" id="1825787"/>
    <lineage>
        <taxon>Bacteria</taxon>
        <taxon>Pseudomonadati</taxon>
        <taxon>Pseudomonadota</taxon>
        <taxon>Gammaproteobacteria</taxon>
        <taxon>Pseudomonadales</taxon>
        <taxon>Pseudomonadaceae</taxon>
        <taxon>Pseudomonas</taxon>
    </lineage>
</organism>
<feature type="transmembrane region" description="Helical" evidence="5">
    <location>
        <begin position="217"/>
        <end position="237"/>
    </location>
</feature>
<name>A0ABQ2H3W4_9PSED</name>
<gene>
    <name evidence="7" type="ORF">GCM10009425_45180</name>
</gene>
<proteinExistence type="predicted"/>
<dbReference type="RefSeq" id="WP_229685458.1">
    <property type="nucleotide sequence ID" value="NZ_BMNW01000016.1"/>
</dbReference>
<protein>
    <submittedName>
        <fullName evidence="7">ABC transporter permease</fullName>
    </submittedName>
</protein>
<evidence type="ECO:0000256" key="4">
    <source>
        <dbReference type="ARBA" id="ARBA00023136"/>
    </source>
</evidence>
<dbReference type="InterPro" id="IPR000620">
    <property type="entry name" value="EamA_dom"/>
</dbReference>
<dbReference type="Proteomes" id="UP000616499">
    <property type="component" value="Unassembled WGS sequence"/>
</dbReference>
<sequence length="308" mass="32754">MNGMTGKDWSLLIVLSAFWGCSFLFIGIAVKDLPPLCIVALRVGLAALVLLGITRLLHVTLPQDRPVWGNFLIMGMLNNVIPFSLIVWAQTSITSGLASILNATTPLMTILVAHHLTTDEKVTSRKAFGILTGFIGVALVMGPQAFQGENSNVLASLAVLGAALSYAFASLFGRRFKAIGVSPVISATGQVLASTVLLVPITLMIDQPWTLPMPGWQTWIAIAGLAVFSTALAYILFFRLLASAGATNLMLVTLLVPVSALLLGWLILDEALEATHFAGMAVIAAGLLTLDGRVMRLIKRPQTAVPLK</sequence>
<evidence type="ECO:0000259" key="6">
    <source>
        <dbReference type="Pfam" id="PF00892"/>
    </source>
</evidence>
<feature type="transmembrane region" description="Helical" evidence="5">
    <location>
        <begin position="12"/>
        <end position="30"/>
    </location>
</feature>
<feature type="transmembrane region" description="Helical" evidence="5">
    <location>
        <begin position="184"/>
        <end position="205"/>
    </location>
</feature>
<reference evidence="8" key="1">
    <citation type="journal article" date="2019" name="Int. J. Syst. Evol. Microbiol.">
        <title>The Global Catalogue of Microorganisms (GCM) 10K type strain sequencing project: providing services to taxonomists for standard genome sequencing and annotation.</title>
        <authorList>
            <consortium name="The Broad Institute Genomics Platform"/>
            <consortium name="The Broad Institute Genome Sequencing Center for Infectious Disease"/>
            <person name="Wu L."/>
            <person name="Ma J."/>
        </authorList>
    </citation>
    <scope>NUCLEOTIDE SEQUENCE [LARGE SCALE GENOMIC DNA]</scope>
    <source>
        <strain evidence="8">JCM 13501</strain>
    </source>
</reference>
<evidence type="ECO:0000256" key="2">
    <source>
        <dbReference type="ARBA" id="ARBA00022692"/>
    </source>
</evidence>
<evidence type="ECO:0000256" key="3">
    <source>
        <dbReference type="ARBA" id="ARBA00022989"/>
    </source>
</evidence>
<feature type="transmembrane region" description="Helical" evidence="5">
    <location>
        <begin position="249"/>
        <end position="268"/>
    </location>
</feature>
<feature type="domain" description="EamA" evidence="6">
    <location>
        <begin position="156"/>
        <end position="288"/>
    </location>
</feature>
<feature type="transmembrane region" description="Helical" evidence="5">
    <location>
        <begin position="36"/>
        <end position="57"/>
    </location>
</feature>